<keyword evidence="2" id="KW-1003">Cell membrane</keyword>
<evidence type="ECO:0000256" key="3">
    <source>
        <dbReference type="ARBA" id="ARBA00022670"/>
    </source>
</evidence>
<dbReference type="Pfam" id="PF09721">
    <property type="entry name" value="Exosortase_EpsH"/>
    <property type="match status" value="1"/>
</dbReference>
<feature type="transmembrane region" description="Helical" evidence="8">
    <location>
        <begin position="138"/>
        <end position="156"/>
    </location>
</feature>
<accession>A0A1I2X0B5</accession>
<dbReference type="GO" id="GO:0006508">
    <property type="term" value="P:proteolysis"/>
    <property type="evidence" value="ECO:0007669"/>
    <property type="project" value="UniProtKB-KW"/>
</dbReference>
<dbReference type="OrthoDB" id="678161at2"/>
<dbReference type="Proteomes" id="UP000198724">
    <property type="component" value="Unassembled WGS sequence"/>
</dbReference>
<sequence>MKEYLHILRFLLFTFGLCLCWFILYDFWLSSLEDQLTFKVVNASVALLSALGYNAKASDYMIQIDGADMVFVYHACNGMILMALFSGFVIAFPGQWKLKLLYIPFGILVINIVNVLRVTALAINAQYYSHTVEFNHKYTFTIIVYAVIFALWMLWVKRFSGLNKYVSEQTSKA</sequence>
<feature type="transmembrane region" description="Helical" evidence="8">
    <location>
        <begin position="7"/>
        <end position="28"/>
    </location>
</feature>
<protein>
    <submittedName>
        <fullName evidence="9">Exosortase family protein XrtF</fullName>
    </submittedName>
</protein>
<dbReference type="AlphaFoldDB" id="A0A1I2X0B5"/>
<dbReference type="NCBIfam" id="NF046081">
    <property type="entry name" value="exosort_XrtX"/>
    <property type="match status" value="1"/>
</dbReference>
<keyword evidence="10" id="KW-1185">Reference proteome</keyword>
<evidence type="ECO:0000256" key="1">
    <source>
        <dbReference type="ARBA" id="ARBA00004651"/>
    </source>
</evidence>
<evidence type="ECO:0000256" key="4">
    <source>
        <dbReference type="ARBA" id="ARBA00022692"/>
    </source>
</evidence>
<proteinExistence type="predicted"/>
<feature type="transmembrane region" description="Helical" evidence="8">
    <location>
        <begin position="71"/>
        <end position="93"/>
    </location>
</feature>
<organism evidence="9 10">
    <name type="scientific">Pontibacter chinhatensis</name>
    <dbReference type="NCBI Taxonomy" id="1436961"/>
    <lineage>
        <taxon>Bacteria</taxon>
        <taxon>Pseudomonadati</taxon>
        <taxon>Bacteroidota</taxon>
        <taxon>Cytophagia</taxon>
        <taxon>Cytophagales</taxon>
        <taxon>Hymenobacteraceae</taxon>
        <taxon>Pontibacter</taxon>
    </lineage>
</organism>
<dbReference type="InterPro" id="IPR019127">
    <property type="entry name" value="Exosortase"/>
</dbReference>
<dbReference type="RefSeq" id="WP_092103519.1">
    <property type="nucleotide sequence ID" value="NZ_FOOT01000005.1"/>
</dbReference>
<reference evidence="10" key="1">
    <citation type="submission" date="2016-10" db="EMBL/GenBank/DDBJ databases">
        <authorList>
            <person name="Varghese N."/>
            <person name="Submissions S."/>
        </authorList>
    </citation>
    <scope>NUCLEOTIDE SEQUENCE [LARGE SCALE GENOMIC DNA]</scope>
    <source>
        <strain evidence="10">LP51</strain>
    </source>
</reference>
<evidence type="ECO:0000256" key="2">
    <source>
        <dbReference type="ARBA" id="ARBA00022475"/>
    </source>
</evidence>
<feature type="transmembrane region" description="Helical" evidence="8">
    <location>
        <begin position="100"/>
        <end position="123"/>
    </location>
</feature>
<dbReference type="STRING" id="1436961.SAMN05421739_105264"/>
<keyword evidence="7 8" id="KW-0472">Membrane</keyword>
<dbReference type="GO" id="GO:0005886">
    <property type="term" value="C:plasma membrane"/>
    <property type="evidence" value="ECO:0007669"/>
    <property type="project" value="UniProtKB-SubCell"/>
</dbReference>
<keyword evidence="3" id="KW-0645">Protease</keyword>
<keyword evidence="5" id="KW-0378">Hydrolase</keyword>
<evidence type="ECO:0000313" key="10">
    <source>
        <dbReference type="Proteomes" id="UP000198724"/>
    </source>
</evidence>
<evidence type="ECO:0000256" key="7">
    <source>
        <dbReference type="ARBA" id="ARBA00023136"/>
    </source>
</evidence>
<name>A0A1I2X0B5_9BACT</name>
<gene>
    <name evidence="9" type="ORF">SAMN05421739_105264</name>
</gene>
<keyword evidence="6 8" id="KW-1133">Transmembrane helix</keyword>
<evidence type="ECO:0000256" key="6">
    <source>
        <dbReference type="ARBA" id="ARBA00022989"/>
    </source>
</evidence>
<evidence type="ECO:0000256" key="8">
    <source>
        <dbReference type="SAM" id="Phobius"/>
    </source>
</evidence>
<dbReference type="GO" id="GO:0008233">
    <property type="term" value="F:peptidase activity"/>
    <property type="evidence" value="ECO:0007669"/>
    <property type="project" value="UniProtKB-KW"/>
</dbReference>
<dbReference type="EMBL" id="FOOT01000005">
    <property type="protein sequence ID" value="SFH06126.1"/>
    <property type="molecule type" value="Genomic_DNA"/>
</dbReference>
<evidence type="ECO:0000256" key="5">
    <source>
        <dbReference type="ARBA" id="ARBA00022801"/>
    </source>
</evidence>
<evidence type="ECO:0000313" key="9">
    <source>
        <dbReference type="EMBL" id="SFH06126.1"/>
    </source>
</evidence>
<dbReference type="NCBIfam" id="TIGR04178">
    <property type="entry name" value="exo_archaeo"/>
    <property type="match status" value="1"/>
</dbReference>
<keyword evidence="4 8" id="KW-0812">Transmembrane</keyword>
<dbReference type="InterPro" id="IPR026392">
    <property type="entry name" value="Exo/Archaeosortase_dom"/>
</dbReference>
<comment type="subcellular location">
    <subcellularLocation>
        <location evidence="1">Cell membrane</location>
        <topology evidence="1">Multi-pass membrane protein</topology>
    </subcellularLocation>
</comment>